<evidence type="ECO:0000256" key="1">
    <source>
        <dbReference type="ARBA" id="ARBA00011643"/>
    </source>
</evidence>
<protein>
    <recommendedName>
        <fullName evidence="2">DRTGG domain-containing protein</fullName>
    </recommendedName>
</protein>
<keyword evidence="4" id="KW-1185">Reference proteome</keyword>
<feature type="domain" description="DRTGG" evidence="2">
    <location>
        <begin position="10"/>
        <end position="108"/>
    </location>
</feature>
<dbReference type="Gene3D" id="3.40.1390.20">
    <property type="entry name" value="HprK N-terminal domain-like"/>
    <property type="match status" value="1"/>
</dbReference>
<dbReference type="InterPro" id="IPR010766">
    <property type="entry name" value="DRTGG"/>
</dbReference>
<dbReference type="EMBL" id="JAENRR010000008">
    <property type="protein sequence ID" value="MBK3516782.1"/>
    <property type="molecule type" value="Genomic_DNA"/>
</dbReference>
<name>A0ABS1HGI6_9BACT</name>
<comment type="caution">
    <text evidence="3">The sequence shown here is derived from an EMBL/GenBank/DDBJ whole genome shotgun (WGS) entry which is preliminary data.</text>
</comment>
<reference evidence="3 4" key="1">
    <citation type="submission" date="2021-01" db="EMBL/GenBank/DDBJ databases">
        <title>Carboxyliciviraga sp.nov., isolated from coastal sediments.</title>
        <authorList>
            <person name="Lu D."/>
            <person name="Zhang T."/>
        </authorList>
    </citation>
    <scope>NUCLEOTIDE SEQUENCE [LARGE SCALE GENOMIC DNA]</scope>
    <source>
        <strain evidence="3 4">N1Y132</strain>
    </source>
</reference>
<gene>
    <name evidence="3" type="ORF">JIV24_05460</name>
</gene>
<organism evidence="3 4">
    <name type="scientific">Carboxylicivirga marina</name>
    <dbReference type="NCBI Taxonomy" id="2800988"/>
    <lineage>
        <taxon>Bacteria</taxon>
        <taxon>Pseudomonadati</taxon>
        <taxon>Bacteroidota</taxon>
        <taxon>Bacteroidia</taxon>
        <taxon>Marinilabiliales</taxon>
        <taxon>Marinilabiliaceae</taxon>
        <taxon>Carboxylicivirga</taxon>
    </lineage>
</organism>
<evidence type="ECO:0000259" key="2">
    <source>
        <dbReference type="Pfam" id="PF07085"/>
    </source>
</evidence>
<dbReference type="Pfam" id="PF07085">
    <property type="entry name" value="DRTGG"/>
    <property type="match status" value="1"/>
</dbReference>
<dbReference type="RefSeq" id="WP_200464013.1">
    <property type="nucleotide sequence ID" value="NZ_JAENRR010000008.1"/>
</dbReference>
<evidence type="ECO:0000313" key="3">
    <source>
        <dbReference type="EMBL" id="MBK3516782.1"/>
    </source>
</evidence>
<dbReference type="SUPFAM" id="SSF75138">
    <property type="entry name" value="HprK N-terminal domain-like"/>
    <property type="match status" value="1"/>
</dbReference>
<comment type="subunit">
    <text evidence="1">Homohexamer.</text>
</comment>
<sequence length="118" mass="13207">MASSFKIRKIAELLDARVVCGEQFVDNEINYAFASDLMSDVLTLESEQLVLITGLTNMQTVRTAEMADINCVVFVRGKKVTPEMIEVADENNTVLIECQYSMFRTIGVLFESGVNPIY</sequence>
<dbReference type="InterPro" id="IPR028979">
    <property type="entry name" value="Ser_kin/Pase_Hpr-like_N_sf"/>
</dbReference>
<proteinExistence type="predicted"/>
<evidence type="ECO:0000313" key="4">
    <source>
        <dbReference type="Proteomes" id="UP000605676"/>
    </source>
</evidence>
<dbReference type="Proteomes" id="UP000605676">
    <property type="component" value="Unassembled WGS sequence"/>
</dbReference>
<accession>A0ABS1HGI6</accession>